<protein>
    <submittedName>
        <fullName evidence="2">Uncharacterized protein</fullName>
    </submittedName>
</protein>
<dbReference type="EMBL" id="GBRH01166864">
    <property type="protein sequence ID" value="JAE31032.1"/>
    <property type="molecule type" value="Transcribed_RNA"/>
</dbReference>
<reference evidence="2" key="2">
    <citation type="journal article" date="2015" name="Data Brief">
        <title>Shoot transcriptome of the giant reed, Arundo donax.</title>
        <authorList>
            <person name="Barrero R.A."/>
            <person name="Guerrero F.D."/>
            <person name="Moolhuijzen P."/>
            <person name="Goolsby J.A."/>
            <person name="Tidwell J."/>
            <person name="Bellgard S.E."/>
            <person name="Bellgard M.I."/>
        </authorList>
    </citation>
    <scope>NUCLEOTIDE SEQUENCE</scope>
    <source>
        <tissue evidence="2">Shoot tissue taken approximately 20 cm above the soil surface</tissue>
    </source>
</reference>
<keyword evidence="1" id="KW-0472">Membrane</keyword>
<sequence>MDAFCKAVFFLCAFTFYFSIFLTNAFFKANTSCVKSLFRLAQHSKCSHLMYQ</sequence>
<name>A0A0A9H2N1_ARUDO</name>
<proteinExistence type="predicted"/>
<evidence type="ECO:0000313" key="2">
    <source>
        <dbReference type="EMBL" id="JAE31032.1"/>
    </source>
</evidence>
<evidence type="ECO:0000256" key="1">
    <source>
        <dbReference type="SAM" id="Phobius"/>
    </source>
</evidence>
<organism evidence="2">
    <name type="scientific">Arundo donax</name>
    <name type="common">Giant reed</name>
    <name type="synonym">Donax arundinaceus</name>
    <dbReference type="NCBI Taxonomy" id="35708"/>
    <lineage>
        <taxon>Eukaryota</taxon>
        <taxon>Viridiplantae</taxon>
        <taxon>Streptophyta</taxon>
        <taxon>Embryophyta</taxon>
        <taxon>Tracheophyta</taxon>
        <taxon>Spermatophyta</taxon>
        <taxon>Magnoliopsida</taxon>
        <taxon>Liliopsida</taxon>
        <taxon>Poales</taxon>
        <taxon>Poaceae</taxon>
        <taxon>PACMAD clade</taxon>
        <taxon>Arundinoideae</taxon>
        <taxon>Arundineae</taxon>
        <taxon>Arundo</taxon>
    </lineage>
</organism>
<accession>A0A0A9H2N1</accession>
<dbReference type="AlphaFoldDB" id="A0A0A9H2N1"/>
<keyword evidence="1" id="KW-0812">Transmembrane</keyword>
<keyword evidence="1" id="KW-1133">Transmembrane helix</keyword>
<reference evidence="2" key="1">
    <citation type="submission" date="2014-09" db="EMBL/GenBank/DDBJ databases">
        <authorList>
            <person name="Magalhaes I.L.F."/>
            <person name="Oliveira U."/>
            <person name="Santos F.R."/>
            <person name="Vidigal T.H.D.A."/>
            <person name="Brescovit A.D."/>
            <person name="Santos A.J."/>
        </authorList>
    </citation>
    <scope>NUCLEOTIDE SEQUENCE</scope>
    <source>
        <tissue evidence="2">Shoot tissue taken approximately 20 cm above the soil surface</tissue>
    </source>
</reference>
<feature type="transmembrane region" description="Helical" evidence="1">
    <location>
        <begin position="7"/>
        <end position="27"/>
    </location>
</feature>